<feature type="transmembrane region" description="Helical" evidence="11">
    <location>
        <begin position="82"/>
        <end position="104"/>
    </location>
</feature>
<comment type="similarity">
    <text evidence="3">Belongs to the TUBGCP family.</text>
</comment>
<feature type="domain" description="Gamma tubulin complex component C-terminal" evidence="12">
    <location>
        <begin position="375"/>
        <end position="557"/>
    </location>
</feature>
<keyword evidence="6" id="KW-0493">Microtubule</keyword>
<dbReference type="Gene3D" id="1.20.120.1900">
    <property type="entry name" value="Gamma-tubulin complex, C-terminal domain"/>
    <property type="match status" value="1"/>
</dbReference>
<dbReference type="InterPro" id="IPR042241">
    <property type="entry name" value="GCP_C_sf"/>
</dbReference>
<dbReference type="Proteomes" id="UP000186817">
    <property type="component" value="Unassembled WGS sequence"/>
</dbReference>
<keyword evidence="9" id="KW-0206">Cytoskeleton</keyword>
<evidence type="ECO:0000256" key="8">
    <source>
        <dbReference type="ARBA" id="ARBA00023136"/>
    </source>
</evidence>
<feature type="region of interest" description="Disordered" evidence="10">
    <location>
        <begin position="18"/>
        <end position="51"/>
    </location>
</feature>
<dbReference type="AlphaFoldDB" id="A0A1Q9CB83"/>
<evidence type="ECO:0000256" key="11">
    <source>
        <dbReference type="SAM" id="Phobius"/>
    </source>
</evidence>
<dbReference type="GO" id="GO:0005874">
    <property type="term" value="C:microtubule"/>
    <property type="evidence" value="ECO:0007669"/>
    <property type="project" value="UniProtKB-KW"/>
</dbReference>
<feature type="transmembrane region" description="Helical" evidence="11">
    <location>
        <begin position="243"/>
        <end position="261"/>
    </location>
</feature>
<gene>
    <name evidence="13" type="primary">GRINA</name>
    <name evidence="13" type="ORF">AK812_SmicGene39440</name>
</gene>
<dbReference type="GO" id="GO:0016020">
    <property type="term" value="C:membrane"/>
    <property type="evidence" value="ECO:0007669"/>
    <property type="project" value="UniProtKB-SubCell"/>
</dbReference>
<dbReference type="InterPro" id="IPR040457">
    <property type="entry name" value="GCP_C"/>
</dbReference>
<evidence type="ECO:0000256" key="10">
    <source>
        <dbReference type="SAM" id="MobiDB-lite"/>
    </source>
</evidence>
<evidence type="ECO:0000256" key="3">
    <source>
        <dbReference type="ARBA" id="ARBA00010337"/>
    </source>
</evidence>
<evidence type="ECO:0000256" key="5">
    <source>
        <dbReference type="ARBA" id="ARBA00022692"/>
    </source>
</evidence>
<comment type="caution">
    <text evidence="13">The sequence shown here is derived from an EMBL/GenBank/DDBJ whole genome shotgun (WGS) entry which is preliminary data.</text>
</comment>
<keyword evidence="5 11" id="KW-0812">Transmembrane</keyword>
<dbReference type="Pfam" id="PF04130">
    <property type="entry name" value="GCP_C_terminal"/>
    <property type="match status" value="1"/>
</dbReference>
<evidence type="ECO:0000256" key="7">
    <source>
        <dbReference type="ARBA" id="ARBA00022989"/>
    </source>
</evidence>
<feature type="transmembrane region" description="Helical" evidence="11">
    <location>
        <begin position="162"/>
        <end position="184"/>
    </location>
</feature>
<evidence type="ECO:0000256" key="6">
    <source>
        <dbReference type="ARBA" id="ARBA00022701"/>
    </source>
</evidence>
<evidence type="ECO:0000256" key="1">
    <source>
        <dbReference type="ARBA" id="ARBA00004141"/>
    </source>
</evidence>
<evidence type="ECO:0000256" key="2">
    <source>
        <dbReference type="ARBA" id="ARBA00004245"/>
    </source>
</evidence>
<reference evidence="13 14" key="1">
    <citation type="submission" date="2016-02" db="EMBL/GenBank/DDBJ databases">
        <title>Genome analysis of coral dinoflagellate symbionts highlights evolutionary adaptations to a symbiotic lifestyle.</title>
        <authorList>
            <person name="Aranda M."/>
            <person name="Li Y."/>
            <person name="Liew Y.J."/>
            <person name="Baumgarten S."/>
            <person name="Simakov O."/>
            <person name="Wilson M."/>
            <person name="Piel J."/>
            <person name="Ashoor H."/>
            <person name="Bougouffa S."/>
            <person name="Bajic V.B."/>
            <person name="Ryu T."/>
            <person name="Ravasi T."/>
            <person name="Bayer T."/>
            <person name="Micklem G."/>
            <person name="Kim H."/>
            <person name="Bhak J."/>
            <person name="Lajeunesse T.C."/>
            <person name="Voolstra C.R."/>
        </authorList>
    </citation>
    <scope>NUCLEOTIDE SEQUENCE [LARGE SCALE GENOMIC DNA]</scope>
    <source>
        <strain evidence="13 14">CCMP2467</strain>
    </source>
</reference>
<protein>
    <submittedName>
        <fullName evidence="13">Protein lifeguard 1</fullName>
    </submittedName>
</protein>
<evidence type="ECO:0000313" key="14">
    <source>
        <dbReference type="Proteomes" id="UP000186817"/>
    </source>
</evidence>
<dbReference type="OrthoDB" id="7933078at2759"/>
<accession>A0A1Q9CB83</accession>
<dbReference type="PANTHER" id="PTHR23291:SF47">
    <property type="entry name" value="TRANSMEMBRANE BAX INHIBITOR MOTIF CONTAINING 7"/>
    <property type="match status" value="1"/>
</dbReference>
<keyword evidence="7 11" id="KW-1133">Transmembrane helix</keyword>
<keyword evidence="4" id="KW-0963">Cytoplasm</keyword>
<dbReference type="EMBL" id="LSRX01001407">
    <property type="protein sequence ID" value="OLP80178.1"/>
    <property type="molecule type" value="Genomic_DNA"/>
</dbReference>
<dbReference type="Pfam" id="PF01027">
    <property type="entry name" value="Bax1-I"/>
    <property type="match status" value="1"/>
</dbReference>
<comment type="subcellular location">
    <subcellularLocation>
        <location evidence="2">Cytoplasm</location>
        <location evidence="2">Cytoskeleton</location>
    </subcellularLocation>
    <subcellularLocation>
        <location evidence="1">Membrane</location>
        <topology evidence="1">Multi-pass membrane protein</topology>
    </subcellularLocation>
</comment>
<proteinExistence type="inferred from homology"/>
<keyword evidence="14" id="KW-1185">Reference proteome</keyword>
<feature type="transmembrane region" description="Helical" evidence="11">
    <location>
        <begin position="190"/>
        <end position="207"/>
    </location>
</feature>
<dbReference type="GO" id="GO:0043015">
    <property type="term" value="F:gamma-tubulin binding"/>
    <property type="evidence" value="ECO:0007669"/>
    <property type="project" value="InterPro"/>
</dbReference>
<feature type="transmembrane region" description="Helical" evidence="11">
    <location>
        <begin position="219"/>
        <end position="237"/>
    </location>
</feature>
<sequence length="588" mass="64585">MAALPVVQGKVVGTPADVEQPYPHYPQHPHHPQHAHHQAHYPNSAASQQMPRPECPNLDVLQLACRDVHLPPDIRLGFVKKVYGILGMMLLLTFAVSLPFVLVADKAQEFILQHVWILYIAVGVVIAQLVFDLAASCQGACCGSTGLFQSYFWMMKTAPWNYMYLTLWSLCLGVVVGFVCAQYTAQSVLLVFALTAVLIIALTIYAVRTQADFTGCGAYIMVLLLGLLMTICVYSFFPSSVVVTKIIAGVGATLFGFIIVYDTQQIFGSASANFGGGKRHIEYTIDMYAFAAWNLYMDFLNFFLYMLQLFGERRTCTAQVDGPGNHCKASVVEGALQALFQSLVPRPSSPEDDALLSRIFLQLSPAPSLLGHGPVSFLDGIRFRMKLEFPMSEIFTERVLMQYTRLFRIIALAHHALECLKGAWGALAGLGAGNRGSAMPPTALIALRHELHHFAATIHRYLLVDVVATEFKQLEAKVMEASALDTLLAAHSACLRRCVARSFLEAGSQDALTAVVGILDQALELSCLLEEVDLQLPSLPASVIVRLRRIETTFCDLRRSLKLCYMDGGLTEADGLVQEVLPASDDFS</sequence>
<evidence type="ECO:0000256" key="4">
    <source>
        <dbReference type="ARBA" id="ARBA00022490"/>
    </source>
</evidence>
<keyword evidence="8 11" id="KW-0472">Membrane</keyword>
<organism evidence="13 14">
    <name type="scientific">Symbiodinium microadriaticum</name>
    <name type="common">Dinoflagellate</name>
    <name type="synonym">Zooxanthella microadriatica</name>
    <dbReference type="NCBI Taxonomy" id="2951"/>
    <lineage>
        <taxon>Eukaryota</taxon>
        <taxon>Sar</taxon>
        <taxon>Alveolata</taxon>
        <taxon>Dinophyceae</taxon>
        <taxon>Suessiales</taxon>
        <taxon>Symbiodiniaceae</taxon>
        <taxon>Symbiodinium</taxon>
    </lineage>
</organism>
<dbReference type="InterPro" id="IPR006214">
    <property type="entry name" value="Bax_inhibitor_1-related"/>
</dbReference>
<feature type="transmembrane region" description="Helical" evidence="11">
    <location>
        <begin position="287"/>
        <end position="307"/>
    </location>
</feature>
<evidence type="ECO:0000259" key="12">
    <source>
        <dbReference type="Pfam" id="PF04130"/>
    </source>
</evidence>
<name>A0A1Q9CB83_SYMMI</name>
<feature type="transmembrane region" description="Helical" evidence="11">
    <location>
        <begin position="116"/>
        <end position="141"/>
    </location>
</feature>
<evidence type="ECO:0000313" key="13">
    <source>
        <dbReference type="EMBL" id="OLP80178.1"/>
    </source>
</evidence>
<dbReference type="PANTHER" id="PTHR23291">
    <property type="entry name" value="BAX INHIBITOR-RELATED"/>
    <property type="match status" value="1"/>
</dbReference>
<evidence type="ECO:0000256" key="9">
    <source>
        <dbReference type="ARBA" id="ARBA00023212"/>
    </source>
</evidence>
<feature type="compositionally biased region" description="Basic residues" evidence="10">
    <location>
        <begin position="27"/>
        <end position="39"/>
    </location>
</feature>